<gene>
    <name evidence="1" type="ORF">lpari_00004</name>
</gene>
<dbReference type="PATRIC" id="fig|45071.6.peg.515"/>
<protein>
    <submittedName>
        <fullName evidence="1">Uncharacterized protein</fullName>
    </submittedName>
</protein>
<evidence type="ECO:0000313" key="2">
    <source>
        <dbReference type="Proteomes" id="UP000095229"/>
    </source>
</evidence>
<dbReference type="AlphaFoldDB" id="A0A1E5JWR2"/>
<dbReference type="RefSeq" id="WP_156416182.1">
    <property type="nucleotide sequence ID" value="NZ_CAAAIE010000004.1"/>
</dbReference>
<sequence length="54" mass="5838">MRSPKILFISFALRHVYSAETTGNVGSFKIGIQYLHHLTTGYTNAAALACGIPV</sequence>
<name>A0A1E5JWR2_9GAMM</name>
<dbReference type="Proteomes" id="UP000095229">
    <property type="component" value="Unassembled WGS sequence"/>
</dbReference>
<comment type="caution">
    <text evidence="1">The sequence shown here is derived from an EMBL/GenBank/DDBJ whole genome shotgun (WGS) entry which is preliminary data.</text>
</comment>
<proteinExistence type="predicted"/>
<evidence type="ECO:0000313" key="1">
    <source>
        <dbReference type="EMBL" id="OEH48952.1"/>
    </source>
</evidence>
<organism evidence="1 2">
    <name type="scientific">Legionella parisiensis</name>
    <dbReference type="NCBI Taxonomy" id="45071"/>
    <lineage>
        <taxon>Bacteria</taxon>
        <taxon>Pseudomonadati</taxon>
        <taxon>Pseudomonadota</taxon>
        <taxon>Gammaproteobacteria</taxon>
        <taxon>Legionellales</taxon>
        <taxon>Legionellaceae</taxon>
        <taxon>Legionella</taxon>
    </lineage>
</organism>
<dbReference type="STRING" id="45071.Lpar_0474"/>
<dbReference type="EMBL" id="LSOG01000001">
    <property type="protein sequence ID" value="OEH48952.1"/>
    <property type="molecule type" value="Genomic_DNA"/>
</dbReference>
<keyword evidence="2" id="KW-1185">Reference proteome</keyword>
<accession>A0A1E5JWR2</accession>
<reference evidence="1 2" key="1">
    <citation type="submission" date="2016-02" db="EMBL/GenBank/DDBJ databases">
        <title>Secondary metabolites in Legionella.</title>
        <authorList>
            <person name="Tobias N.J."/>
            <person name="Bode H.B."/>
        </authorList>
    </citation>
    <scope>NUCLEOTIDE SEQUENCE [LARGE SCALE GENOMIC DNA]</scope>
    <source>
        <strain evidence="1 2">DSM 19216</strain>
    </source>
</reference>